<reference evidence="3 4" key="1">
    <citation type="journal article" date="2022" name="Int. J. Syst. Evol. Microbiol.">
        <title>Pseudomonas aegrilactucae sp. nov. and Pseudomonas morbosilactucae sp. nov., pathogens causing bacterial rot of lettuce in Japan.</title>
        <authorList>
            <person name="Sawada H."/>
            <person name="Fujikawa T."/>
            <person name="Satou M."/>
        </authorList>
    </citation>
    <scope>NUCLEOTIDE SEQUENCE [LARGE SCALE GENOMIC DNA]</scope>
    <source>
        <strain evidence="3 4">MAFF 302030</strain>
    </source>
</reference>
<keyword evidence="2" id="KW-0472">Membrane</keyword>
<sequence length="178" mass="19546">MLSPELSLPGKLDNSLTKGFCFLFGGLVNALIWLLGLFSLAALVSEIFEYGEGLADVSWDEWGFMLFFVLLLWRHIRYSQYFATGFWKGLSRLLTFQGRLACAWLSVFGLLVIFEQQAGAPIDLINTVADPVAELTVLGFALLALYLAAPTAPAQRSRSTTTSSVEPTLTNAEKEVTA</sequence>
<feature type="transmembrane region" description="Helical" evidence="2">
    <location>
        <begin position="100"/>
        <end position="119"/>
    </location>
</feature>
<gene>
    <name evidence="3" type="ORF">M1B34_24675</name>
</gene>
<evidence type="ECO:0000256" key="2">
    <source>
        <dbReference type="SAM" id="Phobius"/>
    </source>
</evidence>
<feature type="transmembrane region" description="Helical" evidence="2">
    <location>
        <begin position="62"/>
        <end position="79"/>
    </location>
</feature>
<organism evidence="3 4">
    <name type="scientific">Pseudomonas morbosilactucae</name>
    <dbReference type="NCBI Taxonomy" id="2938197"/>
    <lineage>
        <taxon>Bacteria</taxon>
        <taxon>Pseudomonadati</taxon>
        <taxon>Pseudomonadota</taxon>
        <taxon>Gammaproteobacteria</taxon>
        <taxon>Pseudomonadales</taxon>
        <taxon>Pseudomonadaceae</taxon>
        <taxon>Pseudomonas</taxon>
    </lineage>
</organism>
<dbReference type="Proteomes" id="UP001155059">
    <property type="component" value="Unassembled WGS sequence"/>
</dbReference>
<evidence type="ECO:0000313" key="4">
    <source>
        <dbReference type="Proteomes" id="UP001155059"/>
    </source>
</evidence>
<dbReference type="AlphaFoldDB" id="A0A9X1Z033"/>
<name>A0A9X1Z033_9PSED</name>
<dbReference type="EMBL" id="JALQCW010000070">
    <property type="protein sequence ID" value="MCK9800786.1"/>
    <property type="molecule type" value="Genomic_DNA"/>
</dbReference>
<accession>A0A9X1Z033</accession>
<feature type="compositionally biased region" description="Polar residues" evidence="1">
    <location>
        <begin position="157"/>
        <end position="171"/>
    </location>
</feature>
<dbReference type="RefSeq" id="WP_268266471.1">
    <property type="nucleotide sequence ID" value="NZ_JALQCW010000070.1"/>
</dbReference>
<proteinExistence type="predicted"/>
<evidence type="ECO:0000313" key="3">
    <source>
        <dbReference type="EMBL" id="MCK9800786.1"/>
    </source>
</evidence>
<keyword evidence="2" id="KW-1133">Transmembrane helix</keyword>
<evidence type="ECO:0000256" key="1">
    <source>
        <dbReference type="SAM" id="MobiDB-lite"/>
    </source>
</evidence>
<feature type="region of interest" description="Disordered" evidence="1">
    <location>
        <begin position="157"/>
        <end position="178"/>
    </location>
</feature>
<feature type="transmembrane region" description="Helical" evidence="2">
    <location>
        <begin position="20"/>
        <end position="42"/>
    </location>
</feature>
<protein>
    <submittedName>
        <fullName evidence="3">Uncharacterized protein</fullName>
    </submittedName>
</protein>
<keyword evidence="2" id="KW-0812">Transmembrane</keyword>
<reference evidence="3 4" key="2">
    <citation type="journal article" date="2023" name="Plant Pathol.">
        <title>Dismantling and reorganizing Pseudomonas marginalis sensu#lato.</title>
        <authorList>
            <person name="Sawada H."/>
            <person name="Fujikawa T."/>
            <person name="Satou M."/>
        </authorList>
    </citation>
    <scope>NUCLEOTIDE SEQUENCE [LARGE SCALE GENOMIC DNA]</scope>
    <source>
        <strain evidence="3 4">MAFF 302030</strain>
    </source>
</reference>
<comment type="caution">
    <text evidence="3">The sequence shown here is derived from an EMBL/GenBank/DDBJ whole genome shotgun (WGS) entry which is preliminary data.</text>
</comment>
<feature type="transmembrane region" description="Helical" evidence="2">
    <location>
        <begin position="131"/>
        <end position="149"/>
    </location>
</feature>